<dbReference type="AlphaFoldDB" id="A0AAD8TE55"/>
<dbReference type="EMBL" id="JAUUTY010000002">
    <property type="protein sequence ID" value="KAK1680751.1"/>
    <property type="molecule type" value="Genomic_DNA"/>
</dbReference>
<organism evidence="1 2">
    <name type="scientific">Lolium multiflorum</name>
    <name type="common">Italian ryegrass</name>
    <name type="synonym">Lolium perenne subsp. multiflorum</name>
    <dbReference type="NCBI Taxonomy" id="4521"/>
    <lineage>
        <taxon>Eukaryota</taxon>
        <taxon>Viridiplantae</taxon>
        <taxon>Streptophyta</taxon>
        <taxon>Embryophyta</taxon>
        <taxon>Tracheophyta</taxon>
        <taxon>Spermatophyta</taxon>
        <taxon>Magnoliopsida</taxon>
        <taxon>Liliopsida</taxon>
        <taxon>Poales</taxon>
        <taxon>Poaceae</taxon>
        <taxon>BOP clade</taxon>
        <taxon>Pooideae</taxon>
        <taxon>Poodae</taxon>
        <taxon>Poeae</taxon>
        <taxon>Poeae Chloroplast Group 2 (Poeae type)</taxon>
        <taxon>Loliodinae</taxon>
        <taxon>Loliinae</taxon>
        <taxon>Lolium</taxon>
    </lineage>
</organism>
<dbReference type="Proteomes" id="UP001231189">
    <property type="component" value="Unassembled WGS sequence"/>
</dbReference>
<evidence type="ECO:0000313" key="1">
    <source>
        <dbReference type="EMBL" id="KAK1680751.1"/>
    </source>
</evidence>
<keyword evidence="2" id="KW-1185">Reference proteome</keyword>
<name>A0AAD8TE55_LOLMU</name>
<evidence type="ECO:0000313" key="2">
    <source>
        <dbReference type="Proteomes" id="UP001231189"/>
    </source>
</evidence>
<reference evidence="1" key="1">
    <citation type="submission" date="2023-07" db="EMBL/GenBank/DDBJ databases">
        <title>A chromosome-level genome assembly of Lolium multiflorum.</title>
        <authorList>
            <person name="Chen Y."/>
            <person name="Copetti D."/>
            <person name="Kolliker R."/>
            <person name="Studer B."/>
        </authorList>
    </citation>
    <scope>NUCLEOTIDE SEQUENCE</scope>
    <source>
        <strain evidence="1">02402/16</strain>
        <tissue evidence="1">Leaf</tissue>
    </source>
</reference>
<protein>
    <submittedName>
        <fullName evidence="1">Uncharacterized protein</fullName>
    </submittedName>
</protein>
<sequence length="90" mass="10538">MDLQSHPELKHHVEHLDYMLHETQKEQDNSRVYANQTHAHITQQTDVYGCFYSCRQCWASKSRGMNHRGIPKLRAFTPLDHSISFSSLDP</sequence>
<proteinExistence type="predicted"/>
<comment type="caution">
    <text evidence="1">The sequence shown here is derived from an EMBL/GenBank/DDBJ whole genome shotgun (WGS) entry which is preliminary data.</text>
</comment>
<gene>
    <name evidence="1" type="ORF">QYE76_041599</name>
</gene>
<accession>A0AAD8TE55</accession>